<dbReference type="InterPro" id="IPR036390">
    <property type="entry name" value="WH_DNA-bd_sf"/>
</dbReference>
<dbReference type="AlphaFoldDB" id="A0A918EC13"/>
<evidence type="ECO:0000256" key="1">
    <source>
        <dbReference type="ARBA" id="ARBA00006479"/>
    </source>
</evidence>
<keyword evidence="2" id="KW-0418">Kinase</keyword>
<dbReference type="InterPro" id="IPR000600">
    <property type="entry name" value="ROK"/>
</dbReference>
<comment type="similarity">
    <text evidence="1">Belongs to the ROK (NagC/XylR) family.</text>
</comment>
<dbReference type="InterPro" id="IPR036388">
    <property type="entry name" value="WH-like_DNA-bd_sf"/>
</dbReference>
<gene>
    <name evidence="2" type="ORF">GCM10010185_09240</name>
</gene>
<evidence type="ECO:0000313" key="2">
    <source>
        <dbReference type="EMBL" id="GGP40344.1"/>
    </source>
</evidence>
<dbReference type="GO" id="GO:0016301">
    <property type="term" value="F:kinase activity"/>
    <property type="evidence" value="ECO:0007669"/>
    <property type="project" value="UniProtKB-KW"/>
</dbReference>
<evidence type="ECO:0000313" key="3">
    <source>
        <dbReference type="Proteomes" id="UP000639606"/>
    </source>
</evidence>
<dbReference type="Gene3D" id="1.10.10.10">
    <property type="entry name" value="Winged helix-like DNA-binding domain superfamily/Winged helix DNA-binding domain"/>
    <property type="match status" value="1"/>
</dbReference>
<dbReference type="PANTHER" id="PTHR18964:SF149">
    <property type="entry name" value="BIFUNCTIONAL UDP-N-ACETYLGLUCOSAMINE 2-EPIMERASE_N-ACETYLMANNOSAMINE KINASE"/>
    <property type="match status" value="1"/>
</dbReference>
<dbReference type="Proteomes" id="UP000639606">
    <property type="component" value="Unassembled WGS sequence"/>
</dbReference>
<reference evidence="2" key="2">
    <citation type="submission" date="2020-09" db="EMBL/GenBank/DDBJ databases">
        <authorList>
            <person name="Sun Q."/>
            <person name="Ohkuma M."/>
        </authorList>
    </citation>
    <scope>NUCLEOTIDE SEQUENCE</scope>
    <source>
        <strain evidence="2">JCM 3313</strain>
    </source>
</reference>
<comment type="caution">
    <text evidence="2">The sequence shown here is derived from an EMBL/GenBank/DDBJ whole genome shotgun (WGS) entry which is preliminary data.</text>
</comment>
<dbReference type="Pfam" id="PF00480">
    <property type="entry name" value="ROK"/>
    <property type="match status" value="1"/>
</dbReference>
<dbReference type="Gene3D" id="3.30.420.40">
    <property type="match status" value="2"/>
</dbReference>
<dbReference type="InterPro" id="IPR043129">
    <property type="entry name" value="ATPase_NBD"/>
</dbReference>
<keyword evidence="2" id="KW-0808">Transferase</keyword>
<dbReference type="PANTHER" id="PTHR18964">
    <property type="entry name" value="ROK (REPRESSOR, ORF, KINASE) FAMILY"/>
    <property type="match status" value="1"/>
</dbReference>
<dbReference type="SUPFAM" id="SSF46785">
    <property type="entry name" value="Winged helix' DNA-binding domain"/>
    <property type="match status" value="1"/>
</dbReference>
<keyword evidence="3" id="KW-1185">Reference proteome</keyword>
<accession>A0A918EC13</accession>
<organism evidence="2 3">
    <name type="scientific">Saccharothrix coeruleofusca</name>
    <dbReference type="NCBI Taxonomy" id="33919"/>
    <lineage>
        <taxon>Bacteria</taxon>
        <taxon>Bacillati</taxon>
        <taxon>Actinomycetota</taxon>
        <taxon>Actinomycetes</taxon>
        <taxon>Pseudonocardiales</taxon>
        <taxon>Pseudonocardiaceae</taxon>
        <taxon>Saccharothrix</taxon>
    </lineage>
</organism>
<sequence>MATPTAGARPDEVRRHNRTALLRRLHVDGPSTRASLAAELGLNRSTIKALVDGLAESGVVAERLPAQRTGAGRPSLLVLPQPQAAVVMAIDVRVEQVAMAMVGLGGDILGRHSWNLHRRTREPGEVITHIADSAKLLADELDVTAVGVGVSVPGVVRRADGMVHEAPNLHWTDVALGARLTAVLQAPVHVGNDAELGALAEHLRGAARGSSDVVYISADVGIGGGVISSGTPLRGAGGYVGELGHMVVRPGGRHCYCGCQGCWETEIGEAALCRALALPEDAPRGAVVAELRSLAADPSSVSHRLGEFTEWLALGLVTVVNMLGPELVVLGDLFTALPQVVVDRVRATVQQRSLVSRAVGGTRIVSSPLGRDAKLIGAAELAFEPVLGLV</sequence>
<protein>
    <submittedName>
        <fullName evidence="2">Sugar kinase</fullName>
    </submittedName>
</protein>
<reference evidence="2" key="1">
    <citation type="journal article" date="2014" name="Int. J. Syst. Evol. Microbiol.">
        <title>Complete genome sequence of Corynebacterium casei LMG S-19264T (=DSM 44701T), isolated from a smear-ripened cheese.</title>
        <authorList>
            <consortium name="US DOE Joint Genome Institute (JGI-PGF)"/>
            <person name="Walter F."/>
            <person name="Albersmeier A."/>
            <person name="Kalinowski J."/>
            <person name="Ruckert C."/>
        </authorList>
    </citation>
    <scope>NUCLEOTIDE SEQUENCE</scope>
    <source>
        <strain evidence="2">JCM 3313</strain>
    </source>
</reference>
<dbReference type="SUPFAM" id="SSF53067">
    <property type="entry name" value="Actin-like ATPase domain"/>
    <property type="match status" value="1"/>
</dbReference>
<dbReference type="EMBL" id="BMRG01000002">
    <property type="protein sequence ID" value="GGP40344.1"/>
    <property type="molecule type" value="Genomic_DNA"/>
</dbReference>
<proteinExistence type="inferred from homology"/>
<dbReference type="RefSeq" id="WP_189221814.1">
    <property type="nucleotide sequence ID" value="NZ_BMRG01000002.1"/>
</dbReference>
<name>A0A918EC13_9PSEU</name>